<dbReference type="Pfam" id="PF05970">
    <property type="entry name" value="PIF1"/>
    <property type="match status" value="1"/>
</dbReference>
<dbReference type="InterPro" id="IPR010285">
    <property type="entry name" value="DNA_helicase_pif1-like_DEAD"/>
</dbReference>
<protein>
    <recommendedName>
        <fullName evidence="1">ATP-dependent DNA helicase</fullName>
        <ecNumber evidence="1">5.6.2.3</ecNumber>
    </recommendedName>
</protein>
<feature type="region of interest" description="Disordered" evidence="2">
    <location>
        <begin position="152"/>
        <end position="193"/>
    </location>
</feature>
<gene>
    <name evidence="5" type="ORF">Tci_402077</name>
</gene>
<feature type="non-terminal residue" evidence="5">
    <location>
        <position position="759"/>
    </location>
</feature>
<dbReference type="EMBL" id="BKCJ010167292">
    <property type="protein sequence ID" value="GEY30103.1"/>
    <property type="molecule type" value="Genomic_DNA"/>
</dbReference>
<comment type="similarity">
    <text evidence="1">Belongs to the helicase family.</text>
</comment>
<evidence type="ECO:0000256" key="1">
    <source>
        <dbReference type="RuleBase" id="RU363044"/>
    </source>
</evidence>
<keyword evidence="1" id="KW-0233">DNA recombination</keyword>
<dbReference type="InterPro" id="IPR025476">
    <property type="entry name" value="Helitron_helicase-like"/>
</dbReference>
<feature type="domain" description="DNA helicase Pif1-like DEAD-box helicase" evidence="3">
    <location>
        <begin position="705"/>
        <end position="759"/>
    </location>
</feature>
<dbReference type="GO" id="GO:0016787">
    <property type="term" value="F:hydrolase activity"/>
    <property type="evidence" value="ECO:0007669"/>
    <property type="project" value="UniProtKB-KW"/>
</dbReference>
<dbReference type="EC" id="5.6.2.3" evidence="1"/>
<dbReference type="GO" id="GO:0006281">
    <property type="term" value="P:DNA repair"/>
    <property type="evidence" value="ECO:0007669"/>
    <property type="project" value="UniProtKB-KW"/>
</dbReference>
<dbReference type="GO" id="GO:0006310">
    <property type="term" value="P:DNA recombination"/>
    <property type="evidence" value="ECO:0007669"/>
    <property type="project" value="UniProtKB-KW"/>
</dbReference>
<reference evidence="5" key="1">
    <citation type="journal article" date="2019" name="Sci. Rep.">
        <title>Draft genome of Tanacetum cinerariifolium, the natural source of mosquito coil.</title>
        <authorList>
            <person name="Yamashiro T."/>
            <person name="Shiraishi A."/>
            <person name="Satake H."/>
            <person name="Nakayama K."/>
        </authorList>
    </citation>
    <scope>NUCLEOTIDE SEQUENCE</scope>
</reference>
<comment type="cofactor">
    <cofactor evidence="1">
        <name>Mg(2+)</name>
        <dbReference type="ChEBI" id="CHEBI:18420"/>
    </cofactor>
</comment>
<comment type="catalytic activity">
    <reaction evidence="1">
        <text>ATP + H2O = ADP + phosphate + H(+)</text>
        <dbReference type="Rhea" id="RHEA:13065"/>
        <dbReference type="ChEBI" id="CHEBI:15377"/>
        <dbReference type="ChEBI" id="CHEBI:15378"/>
        <dbReference type="ChEBI" id="CHEBI:30616"/>
        <dbReference type="ChEBI" id="CHEBI:43474"/>
        <dbReference type="ChEBI" id="CHEBI:456216"/>
        <dbReference type="EC" id="5.6.2.3"/>
    </reaction>
</comment>
<keyword evidence="1" id="KW-0067">ATP-binding</keyword>
<dbReference type="GO" id="GO:0043139">
    <property type="term" value="F:5'-3' DNA helicase activity"/>
    <property type="evidence" value="ECO:0007669"/>
    <property type="project" value="UniProtKB-EC"/>
</dbReference>
<keyword evidence="1 5" id="KW-0347">Helicase</keyword>
<name>A0A699HIU5_TANCI</name>
<sequence length="759" mass="85943">VFRDTSTSMSSTYLLLSSWFHRGHGMDMFVLMKTTRKLVPKCTPVRGDAGSVQGNVVRRDLCDDVCGVGLSASPKRQCVHQPSPVPSPDQGLLVRNLLRRHRDVDGQLLLVFVPLPCGQSLSHSMSDAGINGYLIGTGGRYDHTIHVVHTDTSSNRQLGSGSQQPTITISSESAHGVPNTNNRSRARRDRTRRDFAVTGDDLNLQPHTSGLPGSRIALCTYQIYPEYIKMLLEDRHFLENIRACNQMFSMTSLGAHTDESINNGCGPYVFKISGQLYHWIGSLCPEEGQPPKFLQLYINDTDNKYKLPTGDMLGAIVYETGPEADMDYDIILEERSGHPQRELKMIGPTSSTSEQKRLTMLAYYLYYLNDRANRYNYLSRTGRLFQQYIVTAICAIEQNRIDFIREHQNDIRNEYLSGIYDAINRGDNDGFDCGSRLILPVFHRAGVVDRVFEMKIDQFVNYLRDDQPFGKVVAVLYKVEFQKSGLPHCHTLLWIDESVQIRRNEDIDNYISAKIPSKHVDPEFYRIFLELLMHGPCGLANPSASCDLGLTNDVLIILVRTWTVDYCSTPVGGRSKMEITLQEAALTATQAELRALLAHILAFGQVSDLKRLWQRTWKSMLEDIPYVSSISLNVPGLHIDYSELEDYVPYELEACLNHCSKSLTDFGLRPPPQHLMSVLRNKLLMEEKSYDQQLLANERDLLLPNNLWDILDESNRIFGGKTVMLGGDFRQTLPVKKATTKDEIIRSSVAKSCMWPHFK</sequence>
<dbReference type="GO" id="GO:0000723">
    <property type="term" value="P:telomere maintenance"/>
    <property type="evidence" value="ECO:0007669"/>
    <property type="project" value="InterPro"/>
</dbReference>
<keyword evidence="1" id="KW-0234">DNA repair</keyword>
<organism evidence="5">
    <name type="scientific">Tanacetum cinerariifolium</name>
    <name type="common">Dalmatian daisy</name>
    <name type="synonym">Chrysanthemum cinerariifolium</name>
    <dbReference type="NCBI Taxonomy" id="118510"/>
    <lineage>
        <taxon>Eukaryota</taxon>
        <taxon>Viridiplantae</taxon>
        <taxon>Streptophyta</taxon>
        <taxon>Embryophyta</taxon>
        <taxon>Tracheophyta</taxon>
        <taxon>Spermatophyta</taxon>
        <taxon>Magnoliopsida</taxon>
        <taxon>eudicotyledons</taxon>
        <taxon>Gunneridae</taxon>
        <taxon>Pentapetalae</taxon>
        <taxon>asterids</taxon>
        <taxon>campanulids</taxon>
        <taxon>Asterales</taxon>
        <taxon>Asteraceae</taxon>
        <taxon>Asteroideae</taxon>
        <taxon>Anthemideae</taxon>
        <taxon>Anthemidinae</taxon>
        <taxon>Tanacetum</taxon>
    </lineage>
</organism>
<comment type="caution">
    <text evidence="5">The sequence shown here is derived from an EMBL/GenBank/DDBJ whole genome shotgun (WGS) entry which is preliminary data.</text>
</comment>
<proteinExistence type="inferred from homology"/>
<evidence type="ECO:0000313" key="5">
    <source>
        <dbReference type="EMBL" id="GEY30103.1"/>
    </source>
</evidence>
<feature type="domain" description="Helitron helicase-like" evidence="4">
    <location>
        <begin position="444"/>
        <end position="493"/>
    </location>
</feature>
<keyword evidence="1" id="KW-0378">Hydrolase</keyword>
<dbReference type="Pfam" id="PF14214">
    <property type="entry name" value="Helitron_like_N"/>
    <property type="match status" value="1"/>
</dbReference>
<keyword evidence="1" id="KW-0227">DNA damage</keyword>
<dbReference type="PANTHER" id="PTHR45786:SF74">
    <property type="entry name" value="ATP-DEPENDENT DNA HELICASE"/>
    <property type="match status" value="1"/>
</dbReference>
<dbReference type="PANTHER" id="PTHR45786">
    <property type="entry name" value="DNA BINDING PROTEIN-LIKE"/>
    <property type="match status" value="1"/>
</dbReference>
<dbReference type="GO" id="GO:0005524">
    <property type="term" value="F:ATP binding"/>
    <property type="evidence" value="ECO:0007669"/>
    <property type="project" value="UniProtKB-KW"/>
</dbReference>
<evidence type="ECO:0000259" key="4">
    <source>
        <dbReference type="Pfam" id="PF14214"/>
    </source>
</evidence>
<feature type="non-terminal residue" evidence="5">
    <location>
        <position position="1"/>
    </location>
</feature>
<feature type="compositionally biased region" description="Polar residues" evidence="2">
    <location>
        <begin position="152"/>
        <end position="173"/>
    </location>
</feature>
<dbReference type="AlphaFoldDB" id="A0A699HIU5"/>
<accession>A0A699HIU5</accession>
<keyword evidence="1" id="KW-0547">Nucleotide-binding</keyword>
<evidence type="ECO:0000256" key="2">
    <source>
        <dbReference type="SAM" id="MobiDB-lite"/>
    </source>
</evidence>
<evidence type="ECO:0000259" key="3">
    <source>
        <dbReference type="Pfam" id="PF05970"/>
    </source>
</evidence>